<dbReference type="PANTHER" id="PTHR34874">
    <property type="entry name" value="PROTEIN YCHN"/>
    <property type="match status" value="1"/>
</dbReference>
<proteinExistence type="predicted"/>
<dbReference type="EMBL" id="LUUB01000065">
    <property type="protein sequence ID" value="OAF07789.1"/>
    <property type="molecule type" value="Genomic_DNA"/>
</dbReference>
<accession>A0A176YNZ7</accession>
<dbReference type="SUPFAM" id="SSF75169">
    <property type="entry name" value="DsrEFH-like"/>
    <property type="match status" value="1"/>
</dbReference>
<dbReference type="RefSeq" id="WP_063701989.1">
    <property type="nucleotide sequence ID" value="NZ_LUUB01000065.1"/>
</dbReference>
<dbReference type="GO" id="GO:0005829">
    <property type="term" value="C:cytosol"/>
    <property type="evidence" value="ECO:0007669"/>
    <property type="project" value="TreeGrafter"/>
</dbReference>
<dbReference type="AlphaFoldDB" id="A0A176YNZ7"/>
<gene>
    <name evidence="1" type="ORF">AYJ54_16955</name>
</gene>
<reference evidence="1 2" key="1">
    <citation type="submission" date="2016-03" db="EMBL/GenBank/DDBJ databases">
        <title>Draft Genome Sequence of the Strain BR 10245 (Bradyrhizobium sp.) isolated from nodules of Centrolobium paraense.</title>
        <authorList>
            <person name="Simoes-Araujo J.L.Sr."/>
            <person name="Barauna A.C."/>
            <person name="Silva K."/>
            <person name="Zilli J.E."/>
        </authorList>
    </citation>
    <scope>NUCLEOTIDE SEQUENCE [LARGE SCALE GENOMIC DNA]</scope>
    <source>
        <strain evidence="1 2">BR 10245</strain>
    </source>
</reference>
<dbReference type="InterPro" id="IPR027396">
    <property type="entry name" value="DsrEFH-like"/>
</dbReference>
<protein>
    <submittedName>
        <fullName evidence="1">Uncharacterized protein</fullName>
    </submittedName>
</protein>
<dbReference type="Gene3D" id="3.40.1260.10">
    <property type="entry name" value="DsrEFH-like"/>
    <property type="match status" value="1"/>
</dbReference>
<organism evidence="1 2">
    <name type="scientific">Bradyrhizobium centrolobii</name>
    <dbReference type="NCBI Taxonomy" id="1505087"/>
    <lineage>
        <taxon>Bacteria</taxon>
        <taxon>Pseudomonadati</taxon>
        <taxon>Pseudomonadota</taxon>
        <taxon>Alphaproteobacteria</taxon>
        <taxon>Hyphomicrobiales</taxon>
        <taxon>Nitrobacteraceae</taxon>
        <taxon>Bradyrhizobium</taxon>
    </lineage>
</organism>
<evidence type="ECO:0000313" key="1">
    <source>
        <dbReference type="EMBL" id="OAF07789.1"/>
    </source>
</evidence>
<keyword evidence="2" id="KW-1185">Reference proteome</keyword>
<name>A0A176YNZ7_9BRAD</name>
<dbReference type="InterPro" id="IPR003787">
    <property type="entry name" value="Sulphur_relay_DsrE/F-like"/>
</dbReference>
<comment type="caution">
    <text evidence="1">The sequence shown here is derived from an EMBL/GenBank/DDBJ whole genome shotgun (WGS) entry which is preliminary data.</text>
</comment>
<dbReference type="Proteomes" id="UP000076959">
    <property type="component" value="Unassembled WGS sequence"/>
</dbReference>
<dbReference type="OrthoDB" id="9812053at2"/>
<dbReference type="Pfam" id="PF02635">
    <property type="entry name" value="DsrE"/>
    <property type="match status" value="1"/>
</dbReference>
<dbReference type="STRING" id="1505087.AYJ54_16955"/>
<dbReference type="PANTHER" id="PTHR34874:SF1">
    <property type="entry name" value="PROTEIN YCHN"/>
    <property type="match status" value="1"/>
</dbReference>
<sequence length="117" mass="12467">MQILLILNNPPYGTERTYNGLRLALALAKSDPAITMTVFLMADAVVAAKSGQKTPDGYYNVERMLKGVLAGKGQVLLCGTCMDARGLTDAEILSGVRRSTMAELATLTASAEKVLVF</sequence>
<evidence type="ECO:0000313" key="2">
    <source>
        <dbReference type="Proteomes" id="UP000076959"/>
    </source>
</evidence>